<dbReference type="Pfam" id="PF13102">
    <property type="entry name" value="Phage_int_SAM_5"/>
    <property type="match status" value="1"/>
</dbReference>
<evidence type="ECO:0000256" key="3">
    <source>
        <dbReference type="ARBA" id="ARBA00023172"/>
    </source>
</evidence>
<reference evidence="5" key="1">
    <citation type="submission" date="2019-08" db="EMBL/GenBank/DDBJ databases">
        <authorList>
            <person name="Kucharzyk K."/>
            <person name="Murdoch R.W."/>
            <person name="Higgins S."/>
            <person name="Loffler F."/>
        </authorList>
    </citation>
    <scope>NUCLEOTIDE SEQUENCE</scope>
</reference>
<dbReference type="CDD" id="cd01185">
    <property type="entry name" value="INTN1_C_like"/>
    <property type="match status" value="1"/>
</dbReference>
<dbReference type="InterPro" id="IPR002104">
    <property type="entry name" value="Integrase_catalytic"/>
</dbReference>
<dbReference type="InterPro" id="IPR013762">
    <property type="entry name" value="Integrase-like_cat_sf"/>
</dbReference>
<sequence>MATFKHILKDKPLSNGQFPIYLRITKDRKRKLISTGFSCEKPQWNDNKSEFRKNYPEFIQKNAVLVKLHNRAEKIFSDNLAEGKDISLDEFEEIFFSFKKDKKVTLNEFWQEYIDDLTTAGRTGNARYYSDCKRSFFNFIGDKKLYFKDITPTLLNKYEVHLKSRECSDSGIAVRMRAIRALYNNAISKNIASKEDYPFEQYKVSKLKSTSNKRAITFENIQKIREFDFSENPALINSRNLFIFSYYTRGMNFYDMMKLKWDDISEDKIIYVRSKTKTKLTIKITEPVAEILAYYKSKKRKSKYIFPIILNEDSTPVQLEYRKEKTLKKFNKDLKRIAELCEIDAKITSYVARHSFATNLKQKGVSTDVISEAMGHQNVAITQAYLKELENSVIDDAVEKLL</sequence>
<dbReference type="Pfam" id="PF17293">
    <property type="entry name" value="Arm-DNA-bind_5"/>
    <property type="match status" value="1"/>
</dbReference>
<dbReference type="InterPro" id="IPR011010">
    <property type="entry name" value="DNA_brk_join_enz"/>
</dbReference>
<dbReference type="Gene3D" id="1.10.443.10">
    <property type="entry name" value="Intergrase catalytic core"/>
    <property type="match status" value="1"/>
</dbReference>
<comment type="similarity">
    <text evidence="1">Belongs to the 'phage' integrase family.</text>
</comment>
<dbReference type="PANTHER" id="PTHR30349">
    <property type="entry name" value="PHAGE INTEGRASE-RELATED"/>
    <property type="match status" value="1"/>
</dbReference>
<dbReference type="InterPro" id="IPR035386">
    <property type="entry name" value="Arm-DNA-bind_5"/>
</dbReference>
<protein>
    <submittedName>
        <fullName evidence="5">Tyrosine recombinase XerD</fullName>
    </submittedName>
</protein>
<dbReference type="GO" id="GO:0015074">
    <property type="term" value="P:DNA integration"/>
    <property type="evidence" value="ECO:0007669"/>
    <property type="project" value="InterPro"/>
</dbReference>
<name>A0A644SQ71_9ZZZZ</name>
<dbReference type="GO" id="GO:0006310">
    <property type="term" value="P:DNA recombination"/>
    <property type="evidence" value="ECO:0007669"/>
    <property type="project" value="UniProtKB-KW"/>
</dbReference>
<dbReference type="PANTHER" id="PTHR30349:SF64">
    <property type="entry name" value="PROPHAGE INTEGRASE INTD-RELATED"/>
    <property type="match status" value="1"/>
</dbReference>
<keyword evidence="3" id="KW-0233">DNA recombination</keyword>
<dbReference type="InterPro" id="IPR010998">
    <property type="entry name" value="Integrase_recombinase_N"/>
</dbReference>
<feature type="domain" description="Tyr recombinase" evidence="4">
    <location>
        <begin position="211"/>
        <end position="399"/>
    </location>
</feature>
<dbReference type="SUPFAM" id="SSF56349">
    <property type="entry name" value="DNA breaking-rejoining enzymes"/>
    <property type="match status" value="1"/>
</dbReference>
<dbReference type="InterPro" id="IPR050090">
    <property type="entry name" value="Tyrosine_recombinase_XerCD"/>
</dbReference>
<dbReference type="AlphaFoldDB" id="A0A644SQ71"/>
<proteinExistence type="inferred from homology"/>
<evidence type="ECO:0000259" key="4">
    <source>
        <dbReference type="PROSITE" id="PS51898"/>
    </source>
</evidence>
<keyword evidence="2" id="KW-0238">DNA-binding</keyword>
<dbReference type="EMBL" id="VSSQ01000003">
    <property type="protein sequence ID" value="MPL56804.1"/>
    <property type="molecule type" value="Genomic_DNA"/>
</dbReference>
<evidence type="ECO:0000256" key="1">
    <source>
        <dbReference type="ARBA" id="ARBA00008857"/>
    </source>
</evidence>
<gene>
    <name evidence="5" type="primary">xerD_1</name>
    <name evidence="5" type="ORF">SDC9_02294</name>
</gene>
<evidence type="ECO:0000256" key="2">
    <source>
        <dbReference type="ARBA" id="ARBA00023125"/>
    </source>
</evidence>
<dbReference type="PROSITE" id="PS51898">
    <property type="entry name" value="TYR_RECOMBINASE"/>
    <property type="match status" value="1"/>
</dbReference>
<comment type="caution">
    <text evidence="5">The sequence shown here is derived from an EMBL/GenBank/DDBJ whole genome shotgun (WGS) entry which is preliminary data.</text>
</comment>
<dbReference type="Gene3D" id="1.10.150.130">
    <property type="match status" value="1"/>
</dbReference>
<dbReference type="InterPro" id="IPR025269">
    <property type="entry name" value="SAM-like_dom"/>
</dbReference>
<dbReference type="GO" id="GO:0003677">
    <property type="term" value="F:DNA binding"/>
    <property type="evidence" value="ECO:0007669"/>
    <property type="project" value="UniProtKB-KW"/>
</dbReference>
<organism evidence="5">
    <name type="scientific">bioreactor metagenome</name>
    <dbReference type="NCBI Taxonomy" id="1076179"/>
    <lineage>
        <taxon>unclassified sequences</taxon>
        <taxon>metagenomes</taxon>
        <taxon>ecological metagenomes</taxon>
    </lineage>
</organism>
<dbReference type="Pfam" id="PF00589">
    <property type="entry name" value="Phage_integrase"/>
    <property type="match status" value="1"/>
</dbReference>
<evidence type="ECO:0000313" key="5">
    <source>
        <dbReference type="EMBL" id="MPL56804.1"/>
    </source>
</evidence>
<accession>A0A644SQ71</accession>